<dbReference type="SMART" id="SM00028">
    <property type="entry name" value="TPR"/>
    <property type="match status" value="5"/>
</dbReference>
<feature type="repeat" description="TPR" evidence="3">
    <location>
        <begin position="581"/>
        <end position="614"/>
    </location>
</feature>
<dbReference type="InterPro" id="IPR019734">
    <property type="entry name" value="TPR_rpt"/>
</dbReference>
<dbReference type="Gene3D" id="1.25.40.10">
    <property type="entry name" value="Tetratricopeptide repeat domain"/>
    <property type="match status" value="2"/>
</dbReference>
<dbReference type="Pfam" id="PF13374">
    <property type="entry name" value="TPR_10"/>
    <property type="match status" value="1"/>
</dbReference>
<dbReference type="EMBL" id="BEYU01000015">
    <property type="protein sequence ID" value="GBG25815.1"/>
    <property type="molecule type" value="Genomic_DNA"/>
</dbReference>
<dbReference type="PANTHER" id="PTHR45641">
    <property type="entry name" value="TETRATRICOPEPTIDE REPEAT PROTEIN (AFU_ORTHOLOGUE AFUA_6G03870)"/>
    <property type="match status" value="1"/>
</dbReference>
<protein>
    <submittedName>
        <fullName evidence="5">Kinesin light chain 3</fullName>
    </submittedName>
</protein>
<dbReference type="Proteomes" id="UP000241890">
    <property type="component" value="Unassembled WGS sequence"/>
</dbReference>
<dbReference type="SUPFAM" id="SSF48452">
    <property type="entry name" value="TPR-like"/>
    <property type="match status" value="2"/>
</dbReference>
<evidence type="ECO:0000313" key="6">
    <source>
        <dbReference type="Proteomes" id="UP000241890"/>
    </source>
</evidence>
<dbReference type="PROSITE" id="PS50005">
    <property type="entry name" value="TPR"/>
    <property type="match status" value="4"/>
</dbReference>
<dbReference type="AlphaFoldDB" id="A0A2R5G5J8"/>
<accession>A0A2R5G5J8</accession>
<proteinExistence type="predicted"/>
<feature type="region of interest" description="Disordered" evidence="4">
    <location>
        <begin position="21"/>
        <end position="43"/>
    </location>
</feature>
<comment type="caution">
    <text evidence="5">The sequence shown here is derived from an EMBL/GenBank/DDBJ whole genome shotgun (WGS) entry which is preliminary data.</text>
</comment>
<keyword evidence="2 3" id="KW-0802">TPR repeat</keyword>
<dbReference type="InParanoid" id="A0A2R5G5J8"/>
<evidence type="ECO:0000256" key="1">
    <source>
        <dbReference type="ARBA" id="ARBA00022737"/>
    </source>
</evidence>
<evidence type="ECO:0000256" key="4">
    <source>
        <dbReference type="SAM" id="MobiDB-lite"/>
    </source>
</evidence>
<gene>
    <name evidence="5" type="ORF">FCC1311_020342</name>
</gene>
<feature type="repeat" description="TPR" evidence="3">
    <location>
        <begin position="436"/>
        <end position="469"/>
    </location>
</feature>
<feature type="compositionally biased region" description="Basic and acidic residues" evidence="4">
    <location>
        <begin position="24"/>
        <end position="33"/>
    </location>
</feature>
<dbReference type="PRINTS" id="PR00381">
    <property type="entry name" value="KINESINLIGHT"/>
</dbReference>
<dbReference type="InterPro" id="IPR011990">
    <property type="entry name" value="TPR-like_helical_dom_sf"/>
</dbReference>
<feature type="repeat" description="TPR" evidence="3">
    <location>
        <begin position="520"/>
        <end position="553"/>
    </location>
</feature>
<evidence type="ECO:0000313" key="5">
    <source>
        <dbReference type="EMBL" id="GBG25815.1"/>
    </source>
</evidence>
<keyword evidence="1" id="KW-0677">Repeat</keyword>
<reference evidence="5 6" key="1">
    <citation type="submission" date="2017-12" db="EMBL/GenBank/DDBJ databases">
        <title>Sequencing, de novo assembly and annotation of complete genome of a new Thraustochytrid species, strain FCC1311.</title>
        <authorList>
            <person name="Sedici K."/>
            <person name="Godart F."/>
            <person name="Aiese Cigliano R."/>
            <person name="Sanseverino W."/>
            <person name="Barakat M."/>
            <person name="Ortet P."/>
            <person name="Marechal E."/>
            <person name="Cagnac O."/>
            <person name="Amato A."/>
        </authorList>
    </citation>
    <scope>NUCLEOTIDE SEQUENCE [LARGE SCALE GENOMIC DNA]</scope>
</reference>
<sequence length="660" mass="74070">MSSRDAKHTLRLSQRLSQGQLEAVRLEDGDPRRQSLRLAPSPEVVQEAERKLVASDQGSPGDEVFSAEARAIIDPRSISFRAVKAVYEDVLSGALVPDVELFEATRDFSEKITAGTTIEALEENYDGSRKGRVYYADEQVTFVPGKDAKVKERRDWATEDIAQYVVPALITNDKQIYLHHLNDADVGGEFQGAFVSQARRTRFRDLVSALEAYFGDKAESAFVWLDIFSANQPELTRRGDGTPDETKKAYEEYMTVGLHRAIAKFEELVIFFDRWDTPAPLQRAWCVWEVVGAARAGRPIEIAITTGAEKVYEKLLLEEPDVIANIMEFAYDMRTAKCYKAEDKKMIDDFVGRASWGYGPLNMVLNDRVQGIHLQKARQAVDKARQRENEEGLADALESAGFLFTSRWLFDSALANYEEALSIRKEALGDRHPDVATTLNNIAGVYDDQGRYEEALAYYEEALLIRKKSLGDRHPDVATTLSGIASVYYSRSRDEEALANYEEALSIREEALGDRHPDVATTLNNIADVYYSQSRYEEALANYEEALSIRKESLGDRHPDVATTLNNIAGESLGDRHPSVAITLNNIATVYKAQGRYEEALASYEEALSIEKESLGDRHPDVVTTWDPTEASWDAISGNKQLKTKLANMKQPLKEWRSGS</sequence>
<dbReference type="PANTHER" id="PTHR45641:SF19">
    <property type="entry name" value="NEPHROCYSTIN-3"/>
    <property type="match status" value="1"/>
</dbReference>
<keyword evidence="6" id="KW-1185">Reference proteome</keyword>
<evidence type="ECO:0000256" key="3">
    <source>
        <dbReference type="PROSITE-ProRule" id="PRU00339"/>
    </source>
</evidence>
<evidence type="ECO:0000256" key="2">
    <source>
        <dbReference type="ARBA" id="ARBA00022803"/>
    </source>
</evidence>
<dbReference type="Pfam" id="PF13424">
    <property type="entry name" value="TPR_12"/>
    <property type="match status" value="2"/>
</dbReference>
<dbReference type="OrthoDB" id="10260758at2759"/>
<feature type="repeat" description="TPR" evidence="3">
    <location>
        <begin position="478"/>
        <end position="511"/>
    </location>
</feature>
<dbReference type="PROSITE" id="PS50293">
    <property type="entry name" value="TPR_REGION"/>
    <property type="match status" value="3"/>
</dbReference>
<organism evidence="5 6">
    <name type="scientific">Hondaea fermentalgiana</name>
    <dbReference type="NCBI Taxonomy" id="2315210"/>
    <lineage>
        <taxon>Eukaryota</taxon>
        <taxon>Sar</taxon>
        <taxon>Stramenopiles</taxon>
        <taxon>Bigyra</taxon>
        <taxon>Labyrinthulomycetes</taxon>
        <taxon>Thraustochytrida</taxon>
        <taxon>Thraustochytriidae</taxon>
        <taxon>Hondaea</taxon>
    </lineage>
</organism>
<name>A0A2R5G5J8_9STRA</name>